<evidence type="ECO:0000256" key="4">
    <source>
        <dbReference type="ARBA" id="ARBA00022737"/>
    </source>
</evidence>
<evidence type="ECO:0000259" key="9">
    <source>
        <dbReference type="PROSITE" id="PS51935"/>
    </source>
</evidence>
<accession>A0ABS2Q6V1</accession>
<evidence type="ECO:0000313" key="11">
    <source>
        <dbReference type="Proteomes" id="UP000823201"/>
    </source>
</evidence>
<keyword evidence="5" id="KW-0378">Hydrolase</keyword>
<dbReference type="InterPro" id="IPR018392">
    <property type="entry name" value="LysM"/>
</dbReference>
<dbReference type="Pfam" id="PF01476">
    <property type="entry name" value="LysM"/>
    <property type="match status" value="2"/>
</dbReference>
<keyword evidence="6" id="KW-0788">Thiol protease</keyword>
<protein>
    <submittedName>
        <fullName evidence="10">LysM repeat protein</fullName>
    </submittedName>
</protein>
<dbReference type="PANTHER" id="PTHR47053:SF1">
    <property type="entry name" value="MUREIN DD-ENDOPEPTIDASE MEPH-RELATED"/>
    <property type="match status" value="1"/>
</dbReference>
<dbReference type="InterPro" id="IPR000064">
    <property type="entry name" value="NLP_P60_dom"/>
</dbReference>
<comment type="similarity">
    <text evidence="1">Belongs to the peptidase C40 family.</text>
</comment>
<dbReference type="InterPro" id="IPR036779">
    <property type="entry name" value="LysM_dom_sf"/>
</dbReference>
<evidence type="ECO:0000256" key="6">
    <source>
        <dbReference type="ARBA" id="ARBA00022807"/>
    </source>
</evidence>
<dbReference type="EMBL" id="JAFBEV010000006">
    <property type="protein sequence ID" value="MBM7657524.1"/>
    <property type="molecule type" value="Genomic_DNA"/>
</dbReference>
<dbReference type="Pfam" id="PF00877">
    <property type="entry name" value="NLPC_P60"/>
    <property type="match status" value="1"/>
</dbReference>
<dbReference type="PANTHER" id="PTHR47053">
    <property type="entry name" value="MUREIN DD-ENDOPEPTIDASE MEPH-RELATED"/>
    <property type="match status" value="1"/>
</dbReference>
<reference evidence="10 11" key="1">
    <citation type="submission" date="2021-01" db="EMBL/GenBank/DDBJ databases">
        <title>Genomic Encyclopedia of Type Strains, Phase IV (KMG-IV): sequencing the most valuable type-strain genomes for metagenomic binning, comparative biology and taxonomic classification.</title>
        <authorList>
            <person name="Goeker M."/>
        </authorList>
    </citation>
    <scope>NUCLEOTIDE SEQUENCE [LARGE SCALE GENOMIC DNA]</scope>
    <source>
        <strain evidence="10 11">DSM 100968</strain>
    </source>
</reference>
<evidence type="ECO:0000256" key="3">
    <source>
        <dbReference type="ARBA" id="ARBA00022729"/>
    </source>
</evidence>
<dbReference type="CDD" id="cd00118">
    <property type="entry name" value="LysM"/>
    <property type="match status" value="2"/>
</dbReference>
<comment type="caution">
    <text evidence="10">The sequence shown here is derived from an EMBL/GenBank/DDBJ whole genome shotgun (WGS) entry which is preliminary data.</text>
</comment>
<evidence type="ECO:0000313" key="10">
    <source>
        <dbReference type="EMBL" id="MBM7657524.1"/>
    </source>
</evidence>
<dbReference type="Proteomes" id="UP000823201">
    <property type="component" value="Unassembled WGS sequence"/>
</dbReference>
<evidence type="ECO:0000256" key="5">
    <source>
        <dbReference type="ARBA" id="ARBA00022801"/>
    </source>
</evidence>
<dbReference type="PROSITE" id="PS51935">
    <property type="entry name" value="NLPC_P60"/>
    <property type="match status" value="1"/>
</dbReference>
<dbReference type="Gene3D" id="3.90.1720.10">
    <property type="entry name" value="endopeptidase domain like (from Nostoc punctiforme)"/>
    <property type="match status" value="1"/>
</dbReference>
<evidence type="ECO:0000256" key="2">
    <source>
        <dbReference type="ARBA" id="ARBA00022670"/>
    </source>
</evidence>
<name>A0ABS2Q6V1_9BACL</name>
<evidence type="ECO:0000256" key="1">
    <source>
        <dbReference type="ARBA" id="ARBA00007074"/>
    </source>
</evidence>
<keyword evidence="11" id="KW-1185">Reference proteome</keyword>
<feature type="domain" description="NlpC/P60" evidence="9">
    <location>
        <begin position="19"/>
        <end position="147"/>
    </location>
</feature>
<gene>
    <name evidence="10" type="ORF">JOC27_000973</name>
</gene>
<dbReference type="InterPro" id="IPR051202">
    <property type="entry name" value="Peptidase_C40"/>
</dbReference>
<keyword evidence="3" id="KW-0732">Signal</keyword>
<dbReference type="Gene3D" id="3.10.350.10">
    <property type="entry name" value="LysM domain"/>
    <property type="match status" value="2"/>
</dbReference>
<proteinExistence type="inferred from homology"/>
<evidence type="ECO:0000256" key="7">
    <source>
        <dbReference type="SAM" id="MobiDB-lite"/>
    </source>
</evidence>
<sequence>MKTNILTVAIAGGLVVTGSGLHQAKAASFANPADAARADIGQAYSWGNNDCSGLTKRVFAQFGVTLPHNSAAQSHYGTPVSASNLQPGDLVFFNTSGSGISHVGIYVGNNRMISSENSAVGVRETQIFGGGASSYWQPRFVTARRIVTSGSAAGTQTQSQSAATNNQSSSTTTSEQPASSQNSSATSSESQSSNQNSSATSNESQSSNQNSNATSSESQSSNQNSNATSSEQTADNQPAVVASANQPAASQAQSSASQAASTKVQTVSSSPSHAVNHGVYIVTAGDSLWAIANHTAGLTVTKIQKLNHLSGTLIHPGQKLILKTPVEKYTIKSGDTLWKIAKDHGTTVKQLISDNQLTSDLIFPNRVLNMPQQ</sequence>
<organism evidence="10 11">
    <name type="scientific">Sporolactobacillus spathodeae</name>
    <dbReference type="NCBI Taxonomy" id="1465502"/>
    <lineage>
        <taxon>Bacteria</taxon>
        <taxon>Bacillati</taxon>
        <taxon>Bacillota</taxon>
        <taxon>Bacilli</taxon>
        <taxon>Bacillales</taxon>
        <taxon>Sporolactobacillaceae</taxon>
        <taxon>Sporolactobacillus</taxon>
    </lineage>
</organism>
<dbReference type="InterPro" id="IPR038765">
    <property type="entry name" value="Papain-like_cys_pep_sf"/>
</dbReference>
<feature type="domain" description="LysM" evidence="8">
    <location>
        <begin position="327"/>
        <end position="370"/>
    </location>
</feature>
<feature type="domain" description="LysM" evidence="8">
    <location>
        <begin position="278"/>
        <end position="322"/>
    </location>
</feature>
<dbReference type="SUPFAM" id="SSF54001">
    <property type="entry name" value="Cysteine proteinases"/>
    <property type="match status" value="1"/>
</dbReference>
<dbReference type="SUPFAM" id="SSF54106">
    <property type="entry name" value="LysM domain"/>
    <property type="match status" value="2"/>
</dbReference>
<evidence type="ECO:0000259" key="8">
    <source>
        <dbReference type="PROSITE" id="PS51782"/>
    </source>
</evidence>
<dbReference type="RefSeq" id="WP_205005865.1">
    <property type="nucleotide sequence ID" value="NZ_CBCRXA010000014.1"/>
</dbReference>
<feature type="region of interest" description="Disordered" evidence="7">
    <location>
        <begin position="151"/>
        <end position="257"/>
    </location>
</feature>
<keyword evidence="2" id="KW-0645">Protease</keyword>
<keyword evidence="4" id="KW-0677">Repeat</keyword>
<dbReference type="SMART" id="SM00257">
    <property type="entry name" value="LysM"/>
    <property type="match status" value="2"/>
</dbReference>
<dbReference type="PROSITE" id="PS51782">
    <property type="entry name" value="LYSM"/>
    <property type="match status" value="2"/>
</dbReference>